<dbReference type="AlphaFoldDB" id="A0AAN8PRI4"/>
<dbReference type="PANTHER" id="PTHR11562">
    <property type="entry name" value="CATION EFFLUX PROTEIN/ ZINC TRANSPORTER"/>
    <property type="match status" value="1"/>
</dbReference>
<gene>
    <name evidence="12" type="ORF">SNE40_009138</name>
</gene>
<comment type="similarity">
    <text evidence="2">Belongs to the cation diffusion facilitator (CDF) transporter (TC 2.A.4) family. SLC30A subfamily.</text>
</comment>
<keyword evidence="3" id="KW-0813">Transport</keyword>
<feature type="transmembrane region" description="Helical" evidence="9">
    <location>
        <begin position="479"/>
        <end position="499"/>
    </location>
</feature>
<evidence type="ECO:0000256" key="2">
    <source>
        <dbReference type="ARBA" id="ARBA00008873"/>
    </source>
</evidence>
<feature type="transmembrane region" description="Helical" evidence="9">
    <location>
        <begin position="291"/>
        <end position="310"/>
    </location>
</feature>
<dbReference type="NCBIfam" id="TIGR01297">
    <property type="entry name" value="CDF"/>
    <property type="match status" value="1"/>
</dbReference>
<keyword evidence="8 9" id="KW-0472">Membrane</keyword>
<keyword evidence="5" id="KW-0862">Zinc</keyword>
<feature type="transmembrane region" description="Helical" evidence="9">
    <location>
        <begin position="366"/>
        <end position="384"/>
    </location>
</feature>
<dbReference type="FunFam" id="1.20.1510.10:FF:000027">
    <property type="entry name" value="Zinc transporter ttm-1"/>
    <property type="match status" value="1"/>
</dbReference>
<dbReference type="InterPro" id="IPR058533">
    <property type="entry name" value="Cation_efflux_TM"/>
</dbReference>
<evidence type="ECO:0000256" key="7">
    <source>
        <dbReference type="ARBA" id="ARBA00023065"/>
    </source>
</evidence>
<dbReference type="SUPFAM" id="SSF161111">
    <property type="entry name" value="Cation efflux protein transmembrane domain-like"/>
    <property type="match status" value="1"/>
</dbReference>
<keyword evidence="6 9" id="KW-1133">Transmembrane helix</keyword>
<dbReference type="GO" id="GO:0005385">
    <property type="term" value="F:zinc ion transmembrane transporter activity"/>
    <property type="evidence" value="ECO:0007669"/>
    <property type="project" value="TreeGrafter"/>
</dbReference>
<dbReference type="InterPro" id="IPR050681">
    <property type="entry name" value="CDF/SLC30A"/>
</dbReference>
<dbReference type="GO" id="GO:0010043">
    <property type="term" value="P:response to zinc ion"/>
    <property type="evidence" value="ECO:0007669"/>
    <property type="project" value="TreeGrafter"/>
</dbReference>
<evidence type="ECO:0000256" key="5">
    <source>
        <dbReference type="ARBA" id="ARBA00022906"/>
    </source>
</evidence>
<dbReference type="PANTHER" id="PTHR11562:SF84">
    <property type="entry name" value="LD05335P"/>
    <property type="match status" value="1"/>
</dbReference>
<keyword evidence="5" id="KW-0864">Zinc transport</keyword>
<evidence type="ECO:0000259" key="11">
    <source>
        <dbReference type="Pfam" id="PF16916"/>
    </source>
</evidence>
<evidence type="ECO:0000259" key="10">
    <source>
        <dbReference type="Pfam" id="PF01545"/>
    </source>
</evidence>
<dbReference type="Pfam" id="PF16916">
    <property type="entry name" value="ZT_dimer"/>
    <property type="match status" value="1"/>
</dbReference>
<dbReference type="InterPro" id="IPR036837">
    <property type="entry name" value="Cation_efflux_CTD_sf"/>
</dbReference>
<dbReference type="InterPro" id="IPR027470">
    <property type="entry name" value="Cation_efflux_CTD"/>
</dbReference>
<feature type="domain" description="Cation efflux protein transmembrane" evidence="10">
    <location>
        <begin position="263"/>
        <end position="507"/>
    </location>
</feature>
<evidence type="ECO:0000256" key="1">
    <source>
        <dbReference type="ARBA" id="ARBA00004141"/>
    </source>
</evidence>
<comment type="subcellular location">
    <subcellularLocation>
        <location evidence="1">Membrane</location>
        <topology evidence="1">Multi-pass membrane protein</topology>
    </subcellularLocation>
</comment>
<dbReference type="SUPFAM" id="SSF160240">
    <property type="entry name" value="Cation efflux protein cytoplasmic domain-like"/>
    <property type="match status" value="1"/>
</dbReference>
<evidence type="ECO:0000256" key="6">
    <source>
        <dbReference type="ARBA" id="ARBA00022989"/>
    </source>
</evidence>
<name>A0AAN8PRI4_PATCE</name>
<evidence type="ECO:0000256" key="3">
    <source>
        <dbReference type="ARBA" id="ARBA00022448"/>
    </source>
</evidence>
<keyword evidence="4 9" id="KW-0812">Transmembrane</keyword>
<feature type="transmembrane region" description="Helical" evidence="9">
    <location>
        <begin position="447"/>
        <end position="467"/>
    </location>
</feature>
<evidence type="ECO:0000313" key="12">
    <source>
        <dbReference type="EMBL" id="KAK6181243.1"/>
    </source>
</evidence>
<keyword evidence="13" id="KW-1185">Reference proteome</keyword>
<dbReference type="GO" id="GO:0005886">
    <property type="term" value="C:plasma membrane"/>
    <property type="evidence" value="ECO:0007669"/>
    <property type="project" value="TreeGrafter"/>
</dbReference>
<feature type="domain" description="Cation efflux protein cytoplasmic" evidence="11">
    <location>
        <begin position="511"/>
        <end position="586"/>
    </location>
</feature>
<sequence>MAEGKWENCQNLPPVHVYTNGGDVLSGLEPRKSNSLKHKQHLIDLSEGNHSNKNFVNGRISNGKLVEDIDYEFVNGGLNVDYDYDSDSLAGNNKTDFVGHDDLDDKLINLNSSSTDRNSHTLKQSDFYNTELLQSTGRTRDDKSKRQSDLLYRGDRHVASSVLLESNCVKSDANHTCEQDLKTNQPDEASSIRIDPYVSVRSNNNDSRYISVELNRENDLLLNNQDQNDGTWTENMMDITEDVHCHFGKKVKKDVVARNQLAAVVILCLTFMTGEAIGGVLSNSLALFTDVLHLGSDLISFLISLLAIYLSQKPPSKKMSFGYHRAEVLGALISVFIIWLVSGVLCYIAIERIIHEHYKEVKADEMLITAGLGVVFNLVMAGVLHSEAFCCSVSSHSKFGHNHSHSAANSHGHNPSEYHQLTMVGHSMEDDEEIVVPKQKNINVRAAFIHVVGDIIQSIGVFVAALIIKFKPEEKYRLADPICTFIFSLLVLITTIAVLRDTLRVMLEGVPRDIGYEYIKDHLKSIEGVKMVHSLHIWSLTLGRNALTVHVAKDKEASHQHILQVATKMLKSEFDFFHITVQVEDYNYETMTTCDECLELQ</sequence>
<reference evidence="12 13" key="1">
    <citation type="submission" date="2024-01" db="EMBL/GenBank/DDBJ databases">
        <title>The genome of the rayed Mediterranean limpet Patella caerulea (Linnaeus, 1758).</title>
        <authorList>
            <person name="Anh-Thu Weber A."/>
            <person name="Halstead-Nussloch G."/>
        </authorList>
    </citation>
    <scope>NUCLEOTIDE SEQUENCE [LARGE SCALE GENOMIC DNA]</scope>
    <source>
        <strain evidence="12">AATW-2023a</strain>
        <tissue evidence="12">Whole specimen</tissue>
    </source>
</reference>
<dbReference type="InterPro" id="IPR002524">
    <property type="entry name" value="Cation_efflux"/>
</dbReference>
<evidence type="ECO:0008006" key="14">
    <source>
        <dbReference type="Google" id="ProtNLM"/>
    </source>
</evidence>
<dbReference type="Pfam" id="PF01545">
    <property type="entry name" value="Cation_efflux"/>
    <property type="match status" value="1"/>
</dbReference>
<dbReference type="Proteomes" id="UP001347796">
    <property type="component" value="Unassembled WGS sequence"/>
</dbReference>
<dbReference type="Gene3D" id="1.20.1510.10">
    <property type="entry name" value="Cation efflux protein transmembrane domain"/>
    <property type="match status" value="1"/>
</dbReference>
<feature type="transmembrane region" description="Helical" evidence="9">
    <location>
        <begin position="331"/>
        <end position="354"/>
    </location>
</feature>
<organism evidence="12 13">
    <name type="scientific">Patella caerulea</name>
    <name type="common">Rayed Mediterranean limpet</name>
    <dbReference type="NCBI Taxonomy" id="87958"/>
    <lineage>
        <taxon>Eukaryota</taxon>
        <taxon>Metazoa</taxon>
        <taxon>Spiralia</taxon>
        <taxon>Lophotrochozoa</taxon>
        <taxon>Mollusca</taxon>
        <taxon>Gastropoda</taxon>
        <taxon>Patellogastropoda</taxon>
        <taxon>Patelloidea</taxon>
        <taxon>Patellidae</taxon>
        <taxon>Patella</taxon>
    </lineage>
</organism>
<comment type="caution">
    <text evidence="12">The sequence shown here is derived from an EMBL/GenBank/DDBJ whole genome shotgun (WGS) entry which is preliminary data.</text>
</comment>
<proteinExistence type="inferred from homology"/>
<evidence type="ECO:0000313" key="13">
    <source>
        <dbReference type="Proteomes" id="UP001347796"/>
    </source>
</evidence>
<evidence type="ECO:0000256" key="4">
    <source>
        <dbReference type="ARBA" id="ARBA00022692"/>
    </source>
</evidence>
<evidence type="ECO:0000256" key="8">
    <source>
        <dbReference type="ARBA" id="ARBA00023136"/>
    </source>
</evidence>
<protein>
    <recommendedName>
        <fullName evidence="14">Zinc transporter 2</fullName>
    </recommendedName>
</protein>
<evidence type="ECO:0000256" key="9">
    <source>
        <dbReference type="SAM" id="Phobius"/>
    </source>
</evidence>
<dbReference type="EMBL" id="JAZGQO010000007">
    <property type="protein sequence ID" value="KAK6181243.1"/>
    <property type="molecule type" value="Genomic_DNA"/>
</dbReference>
<dbReference type="InterPro" id="IPR027469">
    <property type="entry name" value="Cation_efflux_TMD_sf"/>
</dbReference>
<feature type="transmembrane region" description="Helical" evidence="9">
    <location>
        <begin position="261"/>
        <end position="285"/>
    </location>
</feature>
<keyword evidence="7" id="KW-0406">Ion transport</keyword>
<accession>A0AAN8PRI4</accession>